<dbReference type="InterPro" id="IPR012338">
    <property type="entry name" value="Beta-lactam/transpept-like"/>
</dbReference>
<dbReference type="EMBL" id="CP012508">
    <property type="protein sequence ID" value="ALB23016.1"/>
    <property type="molecule type" value="Genomic_DNA"/>
</dbReference>
<dbReference type="AlphaFoldDB" id="A0A1L6TCC8"/>
<dbReference type="GO" id="GO:0008658">
    <property type="term" value="F:penicillin binding"/>
    <property type="evidence" value="ECO:0007669"/>
    <property type="project" value="InterPro"/>
</dbReference>
<organism evidence="4 5">
    <name type="scientific">Piscirickettsia salmonis</name>
    <dbReference type="NCBI Taxonomy" id="1238"/>
    <lineage>
        <taxon>Bacteria</taxon>
        <taxon>Pseudomonadati</taxon>
        <taxon>Pseudomonadota</taxon>
        <taxon>Gammaproteobacteria</taxon>
        <taxon>Thiotrichales</taxon>
        <taxon>Piscirickettsiaceae</taxon>
        <taxon>Piscirickettsia</taxon>
    </lineage>
</organism>
<dbReference type="Pfam" id="PF00905">
    <property type="entry name" value="Transpeptidase"/>
    <property type="match status" value="1"/>
</dbReference>
<dbReference type="PANTHER" id="PTHR30627">
    <property type="entry name" value="PEPTIDOGLYCAN D,D-TRANSPEPTIDASE"/>
    <property type="match status" value="1"/>
</dbReference>
<keyword evidence="2" id="KW-0121">Carboxypeptidase</keyword>
<evidence type="ECO:0000313" key="4">
    <source>
        <dbReference type="EMBL" id="ALB23016.1"/>
    </source>
</evidence>
<evidence type="ECO:0000256" key="3">
    <source>
        <dbReference type="ARBA" id="ARBA00023136"/>
    </source>
</evidence>
<dbReference type="GO" id="GO:0005886">
    <property type="term" value="C:plasma membrane"/>
    <property type="evidence" value="ECO:0007669"/>
    <property type="project" value="TreeGrafter"/>
</dbReference>
<dbReference type="GO" id="GO:0071555">
    <property type="term" value="P:cell wall organization"/>
    <property type="evidence" value="ECO:0007669"/>
    <property type="project" value="TreeGrafter"/>
</dbReference>
<gene>
    <name evidence="4" type="ORF">KU39_1836</name>
</gene>
<sequence>MTLRGRFWVLISFLSCIAIAVAVRLVYLQSINRPFLEKAWQTQSTRFINVNAYRGMILDRDGVPLAVSSLVNSIVLDPVTLLKNPIAVRQIAKLAPGNVSKDELWHVLRSHQSLRYWFWQRDLPPFMVKDILVARVAGVYIVPSFKRFYPQGASVAQVVGFTGFSGEGRDGIELQHNRLLMDKEGKEKVRVNGKGQIIQKLDQLKAPHSGEDVQLSIDIRLQTEAYKALERAVEDNKAESGTVVLVNVRTGEVLAMVSVPSFNPNDLSDRVSSGVRARALTDVFEPGSTVKPLIMSMALDSKRYTPTTPIDTSPGWYYIQHHRVRDDANFGQLTTTGVLKKSSNVGISRIALSFPPENIYKTYSDFGLGQMTGVKFPGQRMGYVPTMSNTPSPFVWATMTFGYALTATPLQIVRAYAAIANQGIELPMSLLKREKAPIGYRVIKETTAKAILAMLHTVVEPGGTGILANVPNYQVAGKTGTAHKVGPNGFYKNKFDAFFAGIAPLNDPQFAAVVFIDNPQKGHFSKYGGVSAAPVFSRVMSKALQLYNVRPFGGEQVEQWKHMTRAQLERLVAIA</sequence>
<accession>A0A1L6TCC8</accession>
<dbReference type="GO" id="GO:0004180">
    <property type="term" value="F:carboxypeptidase activity"/>
    <property type="evidence" value="ECO:0007669"/>
    <property type="project" value="UniProtKB-KW"/>
</dbReference>
<dbReference type="InterPro" id="IPR050515">
    <property type="entry name" value="Beta-lactam/transpept"/>
</dbReference>
<dbReference type="Gene3D" id="3.40.710.10">
    <property type="entry name" value="DD-peptidase/beta-lactamase superfamily"/>
    <property type="match status" value="1"/>
</dbReference>
<evidence type="ECO:0000313" key="5">
    <source>
        <dbReference type="Proteomes" id="UP000029558"/>
    </source>
</evidence>
<dbReference type="SUPFAM" id="SSF56519">
    <property type="entry name" value="Penicillin binding protein dimerisation domain"/>
    <property type="match status" value="1"/>
</dbReference>
<dbReference type="Proteomes" id="UP000029558">
    <property type="component" value="Chromosome"/>
</dbReference>
<evidence type="ECO:0000256" key="1">
    <source>
        <dbReference type="ARBA" id="ARBA00004370"/>
    </source>
</evidence>
<comment type="subcellular location">
    <subcellularLocation>
        <location evidence="1">Membrane</location>
    </subcellularLocation>
</comment>
<keyword evidence="2" id="KW-0645">Protease</keyword>
<evidence type="ECO:0000256" key="2">
    <source>
        <dbReference type="ARBA" id="ARBA00022645"/>
    </source>
</evidence>
<proteinExistence type="predicted"/>
<dbReference type="InterPro" id="IPR001460">
    <property type="entry name" value="PCN-bd_Tpept"/>
</dbReference>
<dbReference type="InterPro" id="IPR036138">
    <property type="entry name" value="PBP_dimer_sf"/>
</dbReference>
<reference evidence="4 5" key="1">
    <citation type="journal article" date="2014" name="Genome Announc.">
        <title>Comparative Genome Analysis of Two Isolates of the Fish Pathogen Piscirickettsia salmonis from Different Hosts Reveals Major Differences in Virulence-Associated Secretion Systems.</title>
        <authorList>
            <person name="Bohle H."/>
            <person name="Henriquez P."/>
            <person name="Grothusen H."/>
            <person name="Navas E."/>
            <person name="Sandoval A."/>
            <person name="Bustamante F."/>
            <person name="Bustos P."/>
            <person name="Mancilla M."/>
        </authorList>
    </citation>
    <scope>NUCLEOTIDE SEQUENCE [LARGE SCALE GENOMIC DNA]</scope>
    <source>
        <strain evidence="5">B1-32597</strain>
    </source>
</reference>
<dbReference type="Gene3D" id="3.30.450.330">
    <property type="match status" value="1"/>
</dbReference>
<keyword evidence="3" id="KW-0472">Membrane</keyword>
<protein>
    <submittedName>
        <fullName evidence="4">Penicillin-binding transpeptidase domain protein</fullName>
    </submittedName>
</protein>
<dbReference type="PANTHER" id="PTHR30627:SF1">
    <property type="entry name" value="PEPTIDOGLYCAN D,D-TRANSPEPTIDASE FTSI"/>
    <property type="match status" value="1"/>
</dbReference>
<name>A0A1L6TCC8_PISSA</name>
<dbReference type="Gene3D" id="3.90.1310.10">
    <property type="entry name" value="Penicillin-binding protein 2a (Domain 2)"/>
    <property type="match status" value="1"/>
</dbReference>
<dbReference type="SUPFAM" id="SSF56601">
    <property type="entry name" value="beta-lactamase/transpeptidase-like"/>
    <property type="match status" value="1"/>
</dbReference>
<keyword evidence="2" id="KW-0378">Hydrolase</keyword>
<dbReference type="OrthoDB" id="9789078at2"/>
<dbReference type="RefSeq" id="WP_017375862.1">
    <property type="nucleotide sequence ID" value="NZ_CP012508.1"/>
</dbReference>
<dbReference type="InterPro" id="IPR005311">
    <property type="entry name" value="PBP_dimer"/>
</dbReference>
<dbReference type="Pfam" id="PF03717">
    <property type="entry name" value="PBP_dimer"/>
    <property type="match status" value="1"/>
</dbReference>